<keyword evidence="3" id="KW-1185">Reference proteome</keyword>
<evidence type="ECO:0000256" key="1">
    <source>
        <dbReference type="SAM" id="MobiDB-lite"/>
    </source>
</evidence>
<dbReference type="InParanoid" id="A8N9X6"/>
<protein>
    <submittedName>
        <fullName evidence="2">Uncharacterized protein</fullName>
    </submittedName>
</protein>
<dbReference type="HOGENOM" id="CLU_1111338_0_0_1"/>
<evidence type="ECO:0000313" key="3">
    <source>
        <dbReference type="Proteomes" id="UP000001861"/>
    </source>
</evidence>
<dbReference type="KEGG" id="cci:CC1G_05703"/>
<sequence length="250" mass="27800">MPTSSSPHFLNSGLDFTQLEEASESLCIQTLEDEKSVHQILSLSRETVSHLRLMYGTLMGSLYVPSPMFYFHDRARELRSHDYIHIRDSRGTCSAAFTFLLHSARVSSTGYEPRLGSIFDLCEDYARANVAYALLEDLAFVEMANSRPANPFRTPAPIFDPWQNQWGDSPLTPLPEEYQTSPPSPIPETVDDDEQQQPPPPVRNILRPGGRYINRFPQPRGPQPGVAGFGRAIGGGARAPPNAEAFISPI</sequence>
<dbReference type="GeneID" id="6008106"/>
<dbReference type="RefSeq" id="XP_001831632.2">
    <property type="nucleotide sequence ID" value="XM_001831580.2"/>
</dbReference>
<gene>
    <name evidence="2" type="ORF">CC1G_05703</name>
</gene>
<evidence type="ECO:0000313" key="2">
    <source>
        <dbReference type="EMBL" id="EAU90165.2"/>
    </source>
</evidence>
<reference evidence="2 3" key="1">
    <citation type="journal article" date="2010" name="Proc. Natl. Acad. Sci. U.S.A.">
        <title>Insights into evolution of multicellular fungi from the assembled chromosomes of the mushroom Coprinopsis cinerea (Coprinus cinereus).</title>
        <authorList>
            <person name="Stajich J.E."/>
            <person name="Wilke S.K."/>
            <person name="Ahren D."/>
            <person name="Au C.H."/>
            <person name="Birren B.W."/>
            <person name="Borodovsky M."/>
            <person name="Burns C."/>
            <person name="Canback B."/>
            <person name="Casselton L.A."/>
            <person name="Cheng C.K."/>
            <person name="Deng J."/>
            <person name="Dietrich F.S."/>
            <person name="Fargo D.C."/>
            <person name="Farman M.L."/>
            <person name="Gathman A.C."/>
            <person name="Goldberg J."/>
            <person name="Guigo R."/>
            <person name="Hoegger P.J."/>
            <person name="Hooker J.B."/>
            <person name="Huggins A."/>
            <person name="James T.Y."/>
            <person name="Kamada T."/>
            <person name="Kilaru S."/>
            <person name="Kodira C."/>
            <person name="Kues U."/>
            <person name="Kupfer D."/>
            <person name="Kwan H.S."/>
            <person name="Lomsadze A."/>
            <person name="Li W."/>
            <person name="Lilly W.W."/>
            <person name="Ma L.J."/>
            <person name="Mackey A.J."/>
            <person name="Manning G."/>
            <person name="Martin F."/>
            <person name="Muraguchi H."/>
            <person name="Natvig D.O."/>
            <person name="Palmerini H."/>
            <person name="Ramesh M.A."/>
            <person name="Rehmeyer C.J."/>
            <person name="Roe B.A."/>
            <person name="Shenoy N."/>
            <person name="Stanke M."/>
            <person name="Ter-Hovhannisyan V."/>
            <person name="Tunlid A."/>
            <person name="Velagapudi R."/>
            <person name="Vision T.J."/>
            <person name="Zeng Q."/>
            <person name="Zolan M.E."/>
            <person name="Pukkila P.J."/>
        </authorList>
    </citation>
    <scope>NUCLEOTIDE SEQUENCE [LARGE SCALE GENOMIC DNA]</scope>
    <source>
        <strain evidence="3">Okayama-7 / 130 / ATCC MYA-4618 / FGSC 9003</strain>
    </source>
</reference>
<dbReference type="AlphaFoldDB" id="A8N9X6"/>
<dbReference type="VEuPathDB" id="FungiDB:CC1G_05703"/>
<name>A8N9X6_COPC7</name>
<dbReference type="EMBL" id="AACS02000007">
    <property type="protein sequence ID" value="EAU90165.2"/>
    <property type="molecule type" value="Genomic_DNA"/>
</dbReference>
<dbReference type="Proteomes" id="UP000001861">
    <property type="component" value="Unassembled WGS sequence"/>
</dbReference>
<accession>A8N9X6</accession>
<comment type="caution">
    <text evidence="2">The sequence shown here is derived from an EMBL/GenBank/DDBJ whole genome shotgun (WGS) entry which is preliminary data.</text>
</comment>
<proteinExistence type="predicted"/>
<organism evidence="2 3">
    <name type="scientific">Coprinopsis cinerea (strain Okayama-7 / 130 / ATCC MYA-4618 / FGSC 9003)</name>
    <name type="common">Inky cap fungus</name>
    <name type="synonym">Hormographiella aspergillata</name>
    <dbReference type="NCBI Taxonomy" id="240176"/>
    <lineage>
        <taxon>Eukaryota</taxon>
        <taxon>Fungi</taxon>
        <taxon>Dikarya</taxon>
        <taxon>Basidiomycota</taxon>
        <taxon>Agaricomycotina</taxon>
        <taxon>Agaricomycetes</taxon>
        <taxon>Agaricomycetidae</taxon>
        <taxon>Agaricales</taxon>
        <taxon>Agaricineae</taxon>
        <taxon>Psathyrellaceae</taxon>
        <taxon>Coprinopsis</taxon>
    </lineage>
</organism>
<feature type="region of interest" description="Disordered" evidence="1">
    <location>
        <begin position="163"/>
        <end position="233"/>
    </location>
</feature>